<dbReference type="EMBL" id="JADKMY010000003">
    <property type="protein sequence ID" value="MBF4554143.1"/>
    <property type="molecule type" value="Genomic_DNA"/>
</dbReference>
<protein>
    <submittedName>
        <fullName evidence="6">Metal ABC transporter ATP-binding protein</fullName>
    </submittedName>
</protein>
<feature type="domain" description="ABC transporter" evidence="5">
    <location>
        <begin position="10"/>
        <end position="233"/>
    </location>
</feature>
<comment type="similarity">
    <text evidence="1">Belongs to the ABC transporter superfamily.</text>
</comment>
<name>A0ABR9ZL44_9CORY</name>
<dbReference type="PROSITE" id="PS50893">
    <property type="entry name" value="ABC_TRANSPORTER_2"/>
    <property type="match status" value="1"/>
</dbReference>
<dbReference type="Proteomes" id="UP000635902">
    <property type="component" value="Unassembled WGS sequence"/>
</dbReference>
<keyword evidence="4 6" id="KW-0067">ATP-binding</keyword>
<organism evidence="6 7">
    <name type="scientific">Corynebacterium suicordis DSM 45110</name>
    <dbReference type="NCBI Taxonomy" id="1121369"/>
    <lineage>
        <taxon>Bacteria</taxon>
        <taxon>Bacillati</taxon>
        <taxon>Actinomycetota</taxon>
        <taxon>Actinomycetes</taxon>
        <taxon>Mycobacteriales</taxon>
        <taxon>Corynebacteriaceae</taxon>
        <taxon>Corynebacterium</taxon>
    </lineage>
</organism>
<evidence type="ECO:0000256" key="2">
    <source>
        <dbReference type="ARBA" id="ARBA00022448"/>
    </source>
</evidence>
<evidence type="ECO:0000256" key="4">
    <source>
        <dbReference type="ARBA" id="ARBA00022840"/>
    </source>
</evidence>
<keyword evidence="3" id="KW-0547">Nucleotide-binding</keyword>
<dbReference type="GO" id="GO:0005524">
    <property type="term" value="F:ATP binding"/>
    <property type="evidence" value="ECO:0007669"/>
    <property type="project" value="UniProtKB-KW"/>
</dbReference>
<keyword evidence="7" id="KW-1185">Reference proteome</keyword>
<keyword evidence="2" id="KW-0813">Transport</keyword>
<dbReference type="InterPro" id="IPR003593">
    <property type="entry name" value="AAA+_ATPase"/>
</dbReference>
<dbReference type="InterPro" id="IPR003439">
    <property type="entry name" value="ABC_transporter-like_ATP-bd"/>
</dbReference>
<proteinExistence type="inferred from homology"/>
<dbReference type="InterPro" id="IPR027417">
    <property type="entry name" value="P-loop_NTPase"/>
</dbReference>
<dbReference type="Gene3D" id="3.40.50.300">
    <property type="entry name" value="P-loop containing nucleotide triphosphate hydrolases"/>
    <property type="match status" value="1"/>
</dbReference>
<comment type="caution">
    <text evidence="6">The sequence shown here is derived from an EMBL/GenBank/DDBJ whole genome shotgun (WGS) entry which is preliminary data.</text>
</comment>
<dbReference type="InterPro" id="IPR050153">
    <property type="entry name" value="Metal_Ion_Import_ABC"/>
</dbReference>
<evidence type="ECO:0000259" key="5">
    <source>
        <dbReference type="PROSITE" id="PS50893"/>
    </source>
</evidence>
<evidence type="ECO:0000313" key="6">
    <source>
        <dbReference type="EMBL" id="MBF4554143.1"/>
    </source>
</evidence>
<dbReference type="PANTHER" id="PTHR42734:SF5">
    <property type="entry name" value="IRON TRANSPORT SYSTEM ATP-BINDING PROTEIN HI_0361-RELATED"/>
    <property type="match status" value="1"/>
</dbReference>
<dbReference type="Pfam" id="PF00005">
    <property type="entry name" value="ABC_tran"/>
    <property type="match status" value="1"/>
</dbReference>
<dbReference type="PANTHER" id="PTHR42734">
    <property type="entry name" value="METAL TRANSPORT SYSTEM ATP-BINDING PROTEIN TM_0124-RELATED"/>
    <property type="match status" value="1"/>
</dbReference>
<reference evidence="6 7" key="1">
    <citation type="submission" date="2020-10" db="EMBL/GenBank/DDBJ databases">
        <title>Novel species in genus Corynebacterium.</title>
        <authorList>
            <person name="Zhang G."/>
        </authorList>
    </citation>
    <scope>NUCLEOTIDE SEQUENCE [LARGE SCALE GENOMIC DNA]</scope>
    <source>
        <strain evidence="6 7">DSM 45110</strain>
    </source>
</reference>
<evidence type="ECO:0000256" key="1">
    <source>
        <dbReference type="ARBA" id="ARBA00005417"/>
    </source>
</evidence>
<gene>
    <name evidence="6" type="ORF">IRY30_08700</name>
</gene>
<evidence type="ECO:0000256" key="3">
    <source>
        <dbReference type="ARBA" id="ARBA00022741"/>
    </source>
</evidence>
<dbReference type="SMART" id="SM00382">
    <property type="entry name" value="AAA"/>
    <property type="match status" value="1"/>
</dbReference>
<dbReference type="SUPFAM" id="SSF52540">
    <property type="entry name" value="P-loop containing nucleoside triphosphate hydrolases"/>
    <property type="match status" value="1"/>
</dbReference>
<evidence type="ECO:0000313" key="7">
    <source>
        <dbReference type="Proteomes" id="UP000635902"/>
    </source>
</evidence>
<accession>A0ABR9ZL44</accession>
<sequence>MALSPTRSAAPSPALEFVNAAVDPLWRGLNLEVAPGEFLAVLGSNGVGKSTLLNAALGTRSLTHGSVRVNGPIGFIPQQRMFDPDTPLRAKDLVSLAIAHGVFKNRTPRAHQVADALEQVGATGLANLRVGELSGGQQQLIRQAQALANNPQLLLCDEPLLSMDLRAQQATVELLDRRRREENTAVVFVTHGINPILEVTDRVLYITPHGHVIGPVEEIMTSETLSELYHTDVRVLQVDGKLVVV</sequence>